<dbReference type="InterPro" id="IPR039513">
    <property type="entry name" value="PL-6"/>
</dbReference>
<evidence type="ECO:0000313" key="1">
    <source>
        <dbReference type="EMBL" id="CAH1788423.1"/>
    </source>
</evidence>
<dbReference type="SUPFAM" id="SSF51126">
    <property type="entry name" value="Pectin lyase-like"/>
    <property type="match status" value="1"/>
</dbReference>
<proteinExistence type="predicted"/>
<dbReference type="EMBL" id="CAIIXF020000007">
    <property type="protein sequence ID" value="CAH1788423.1"/>
    <property type="molecule type" value="Genomic_DNA"/>
</dbReference>
<keyword evidence="2" id="KW-1185">Reference proteome</keyword>
<dbReference type="InterPro" id="IPR011050">
    <property type="entry name" value="Pectin_lyase_fold/virulence"/>
</dbReference>
<sequence length="555" mass="62696">MDLIYGLFLGVLFVSSCTSEESKDVKKRSPVVQTPLGVTYPVRTAKEIRQLQETGVLAPGDVIEMQNGIWESQRIIVNVSGTEEAGRRIYLTAQTPGGVSLRGKSYIRMNGNYIEVRGALFEGTSWEKHYPFQFSKNTHHNRVTNCLVRGFNREDSVSTKHYWVELWGSYHTVDWNAFEGKGMHNGEIVRVKGDPSEVRESWGHYIANNYFGARPDVQTNSAEAIQIGMKNNFQDLETVVENNVFYNYDGEIETISVKGSNCTLQYNTFIQSKGLLCLRAGDRNVVQGNYFFCDNKKDCGGIRIHGNDHRILNNYVEGEYSASMARGSMIVHSGNPEAGSNGDKRRTQRSLIAFNSFVKCRRCIIIGEGGEEYPRDNIISNNVVWGENPLVTLIDIEDGAVDNAHNTLFESNIVSNGYSFRTGNGIRQTAPRLVRHPVFQYYTPSAESTALIRQARGEYRRATTEDISGRWRAMPTDIGAALYEANTNEIPTRRPLGPSDVGPDWYTPTLINPQEHWEQYDFSHYDDFDFSQEGIKIPKVKVKDGKVIKPEMKLD</sequence>
<accession>A0A8J1UHX2</accession>
<dbReference type="Gene3D" id="2.160.20.10">
    <property type="entry name" value="Single-stranded right-handed beta-helix, Pectin lyase-like"/>
    <property type="match status" value="1"/>
</dbReference>
<evidence type="ECO:0000313" key="2">
    <source>
        <dbReference type="Proteomes" id="UP000749559"/>
    </source>
</evidence>
<dbReference type="AlphaFoldDB" id="A0A8J1UHX2"/>
<gene>
    <name evidence="1" type="ORF">OFUS_LOCUS13959</name>
</gene>
<name>A0A8J1UHX2_OWEFU</name>
<protein>
    <submittedName>
        <fullName evidence="1">Uncharacterized protein</fullName>
    </submittedName>
</protein>
<reference evidence="1" key="1">
    <citation type="submission" date="2022-03" db="EMBL/GenBank/DDBJ databases">
        <authorList>
            <person name="Martin C."/>
        </authorList>
    </citation>
    <scope>NUCLEOTIDE SEQUENCE</scope>
</reference>
<dbReference type="Pfam" id="PF14592">
    <property type="entry name" value="Chondroitinas_B"/>
    <property type="match status" value="1"/>
</dbReference>
<comment type="caution">
    <text evidence="1">The sequence shown here is derived from an EMBL/GenBank/DDBJ whole genome shotgun (WGS) entry which is preliminary data.</text>
</comment>
<dbReference type="Proteomes" id="UP000749559">
    <property type="component" value="Unassembled WGS sequence"/>
</dbReference>
<dbReference type="InterPro" id="IPR012334">
    <property type="entry name" value="Pectin_lyas_fold"/>
</dbReference>
<dbReference type="CDD" id="cd14251">
    <property type="entry name" value="PL-6"/>
    <property type="match status" value="1"/>
</dbReference>
<organism evidence="1 2">
    <name type="scientific">Owenia fusiformis</name>
    <name type="common">Polychaete worm</name>
    <dbReference type="NCBI Taxonomy" id="6347"/>
    <lineage>
        <taxon>Eukaryota</taxon>
        <taxon>Metazoa</taxon>
        <taxon>Spiralia</taxon>
        <taxon>Lophotrochozoa</taxon>
        <taxon>Annelida</taxon>
        <taxon>Polychaeta</taxon>
        <taxon>Sedentaria</taxon>
        <taxon>Canalipalpata</taxon>
        <taxon>Sabellida</taxon>
        <taxon>Oweniida</taxon>
        <taxon>Oweniidae</taxon>
        <taxon>Owenia</taxon>
    </lineage>
</organism>